<name>A0A2J0UDQ0_STEMA</name>
<dbReference type="EMBL" id="NEQV01000002">
    <property type="protein sequence ID" value="PJL31560.1"/>
    <property type="molecule type" value="Genomic_DNA"/>
</dbReference>
<dbReference type="AlphaFoldDB" id="A0A2J0UDQ0"/>
<evidence type="ECO:0000313" key="2">
    <source>
        <dbReference type="Proteomes" id="UP000230167"/>
    </source>
</evidence>
<sequence>MIKSPALSKRSQSYTNQMIAAQASRAQRLALADDVVVNDGHPEDLQARVEALHVRYLGLAAG</sequence>
<proteinExistence type="predicted"/>
<dbReference type="Proteomes" id="UP000230167">
    <property type="component" value="Unassembled WGS sequence"/>
</dbReference>
<evidence type="ECO:0000313" key="1">
    <source>
        <dbReference type="EMBL" id="PJL31560.1"/>
    </source>
</evidence>
<accession>A0A2J0UDQ0</accession>
<comment type="caution">
    <text evidence="1">The sequence shown here is derived from an EMBL/GenBank/DDBJ whole genome shotgun (WGS) entry which is preliminary data.</text>
</comment>
<evidence type="ECO:0008006" key="3">
    <source>
        <dbReference type="Google" id="ProtNLM"/>
    </source>
</evidence>
<organism evidence="1 2">
    <name type="scientific">Stenotrophomonas maltophilia</name>
    <name type="common">Pseudomonas maltophilia</name>
    <name type="synonym">Xanthomonas maltophilia</name>
    <dbReference type="NCBI Taxonomy" id="40324"/>
    <lineage>
        <taxon>Bacteria</taxon>
        <taxon>Pseudomonadati</taxon>
        <taxon>Pseudomonadota</taxon>
        <taxon>Gammaproteobacteria</taxon>
        <taxon>Lysobacterales</taxon>
        <taxon>Lysobacteraceae</taxon>
        <taxon>Stenotrophomonas</taxon>
        <taxon>Stenotrophomonas maltophilia group</taxon>
    </lineage>
</organism>
<reference evidence="1 2" key="1">
    <citation type="journal article" date="2017" name="Front. Microbiol.">
        <title>Double-Face Meets the Bacterial World: The Opportunistic Pathogen Stenotrophomonas maltophilia.</title>
        <authorList>
            <person name="Lira F."/>
            <person name="Berg G."/>
            <person name="Martinez J.L."/>
        </authorList>
    </citation>
    <scope>NUCLEOTIDE SEQUENCE [LARGE SCALE GENOMIC DNA]</scope>
    <source>
        <strain evidence="1 2">EA1</strain>
    </source>
</reference>
<protein>
    <recommendedName>
        <fullName evidence="3">Dephospho-CoA kinase</fullName>
    </recommendedName>
</protein>
<gene>
    <name evidence="1" type="ORF">B9Y64_08270</name>
</gene>
<dbReference type="InterPro" id="IPR027417">
    <property type="entry name" value="P-loop_NTPase"/>
</dbReference>
<dbReference type="Gene3D" id="3.40.50.300">
    <property type="entry name" value="P-loop containing nucleotide triphosphate hydrolases"/>
    <property type="match status" value="1"/>
</dbReference>